<keyword evidence="2" id="KW-0012">Acyltransferase</keyword>
<comment type="caution">
    <text evidence="5">The sequence shown here is derived from an EMBL/GenBank/DDBJ whole genome shotgun (WGS) entry which is preliminary data.</text>
</comment>
<evidence type="ECO:0000256" key="2">
    <source>
        <dbReference type="ARBA" id="ARBA00023315"/>
    </source>
</evidence>
<dbReference type="SUPFAM" id="SSF55729">
    <property type="entry name" value="Acyl-CoA N-acyltransferases (Nat)"/>
    <property type="match status" value="1"/>
</dbReference>
<feature type="domain" description="N-acetyltransferase" evidence="4">
    <location>
        <begin position="1"/>
        <end position="143"/>
    </location>
</feature>
<dbReference type="NCBIfam" id="NF002959">
    <property type="entry name" value="PRK03624.1"/>
    <property type="match status" value="1"/>
</dbReference>
<proteinExistence type="predicted"/>
<dbReference type="Gene3D" id="3.40.630.30">
    <property type="match status" value="1"/>
</dbReference>
<accession>A0A542YS55</accession>
<reference evidence="5 6" key="1">
    <citation type="submission" date="2019-06" db="EMBL/GenBank/DDBJ databases">
        <title>Sequencing the genomes of 1000 actinobacteria strains.</title>
        <authorList>
            <person name="Klenk H.-P."/>
        </authorList>
    </citation>
    <scope>NUCLEOTIDE SEQUENCE [LARGE SCALE GENOMIC DNA]</scope>
    <source>
        <strain evidence="5 6">DSM 12335</strain>
    </source>
</reference>
<dbReference type="Proteomes" id="UP000319516">
    <property type="component" value="Unassembled WGS sequence"/>
</dbReference>
<keyword evidence="5" id="KW-0689">Ribosomal protein</keyword>
<keyword evidence="6" id="KW-1185">Reference proteome</keyword>
<gene>
    <name evidence="5" type="ORF">FB467_2028</name>
</gene>
<dbReference type="Pfam" id="PF00583">
    <property type="entry name" value="Acetyltransf_1"/>
    <property type="match status" value="1"/>
</dbReference>
<organism evidence="5 6">
    <name type="scientific">Ornithinicoccus hortensis</name>
    <dbReference type="NCBI Taxonomy" id="82346"/>
    <lineage>
        <taxon>Bacteria</taxon>
        <taxon>Bacillati</taxon>
        <taxon>Actinomycetota</taxon>
        <taxon>Actinomycetes</taxon>
        <taxon>Micrococcales</taxon>
        <taxon>Intrasporangiaceae</taxon>
        <taxon>Ornithinicoccus</taxon>
    </lineage>
</organism>
<feature type="compositionally biased region" description="Basic and acidic residues" evidence="3">
    <location>
        <begin position="152"/>
        <end position="173"/>
    </location>
</feature>
<dbReference type="CDD" id="cd04301">
    <property type="entry name" value="NAT_SF"/>
    <property type="match status" value="1"/>
</dbReference>
<dbReference type="AlphaFoldDB" id="A0A542YS55"/>
<feature type="region of interest" description="Disordered" evidence="3">
    <location>
        <begin position="140"/>
        <end position="173"/>
    </location>
</feature>
<evidence type="ECO:0000256" key="1">
    <source>
        <dbReference type="ARBA" id="ARBA00022679"/>
    </source>
</evidence>
<dbReference type="InterPro" id="IPR000182">
    <property type="entry name" value="GNAT_dom"/>
</dbReference>
<evidence type="ECO:0000256" key="3">
    <source>
        <dbReference type="SAM" id="MobiDB-lite"/>
    </source>
</evidence>
<dbReference type="GO" id="GO:0005840">
    <property type="term" value="C:ribosome"/>
    <property type="evidence" value="ECO:0007669"/>
    <property type="project" value="UniProtKB-KW"/>
</dbReference>
<dbReference type="RefSeq" id="WP_244932739.1">
    <property type="nucleotide sequence ID" value="NZ_BAAAIK010000002.1"/>
</dbReference>
<dbReference type="GO" id="GO:0016747">
    <property type="term" value="F:acyltransferase activity, transferring groups other than amino-acyl groups"/>
    <property type="evidence" value="ECO:0007669"/>
    <property type="project" value="InterPro"/>
</dbReference>
<dbReference type="InterPro" id="IPR050832">
    <property type="entry name" value="Bact_Acetyltransf"/>
</dbReference>
<dbReference type="PANTHER" id="PTHR43877:SF2">
    <property type="entry name" value="AMINOALKYLPHOSPHONATE N-ACETYLTRANSFERASE-RELATED"/>
    <property type="match status" value="1"/>
</dbReference>
<evidence type="ECO:0000259" key="4">
    <source>
        <dbReference type="PROSITE" id="PS51186"/>
    </source>
</evidence>
<name>A0A542YS55_9MICO</name>
<protein>
    <submittedName>
        <fullName evidence="5">Ribosomal protein S18 acetylase RimI-like enzyme</fullName>
    </submittedName>
</protein>
<dbReference type="EMBL" id="VFOP01000001">
    <property type="protein sequence ID" value="TQL50908.1"/>
    <property type="molecule type" value="Genomic_DNA"/>
</dbReference>
<dbReference type="InterPro" id="IPR016181">
    <property type="entry name" value="Acyl_CoA_acyltransferase"/>
</dbReference>
<keyword evidence="1" id="KW-0808">Transferase</keyword>
<dbReference type="PANTHER" id="PTHR43877">
    <property type="entry name" value="AMINOALKYLPHOSPHONATE N-ACETYLTRANSFERASE-RELATED-RELATED"/>
    <property type="match status" value="1"/>
</dbReference>
<evidence type="ECO:0000313" key="5">
    <source>
        <dbReference type="EMBL" id="TQL50908.1"/>
    </source>
</evidence>
<sequence length="173" mass="18827">MQIRALASADHAAALALWEAAGLTRPWNDAGADLRRALQGPESTVLGGYLDGAGLVATAMVGHDGHRGWVYYLAVDPAHRRRGFGRHMMAACEDWVHRHGIPKIQLMVRRDNVGALGFYEGLGYEVSDVTVLGRRLRLGEQVPATESGQGQHPEDDRDGTQPDERGPGEGVRR</sequence>
<keyword evidence="5" id="KW-0687">Ribonucleoprotein</keyword>
<evidence type="ECO:0000313" key="6">
    <source>
        <dbReference type="Proteomes" id="UP000319516"/>
    </source>
</evidence>
<dbReference type="PROSITE" id="PS51186">
    <property type="entry name" value="GNAT"/>
    <property type="match status" value="1"/>
</dbReference>